<dbReference type="PANTHER" id="PTHR35147:SF1">
    <property type="entry name" value="CHEMORECEPTOR GLUTAMINE DEAMIDASE CHED-RELATED"/>
    <property type="match status" value="1"/>
</dbReference>
<dbReference type="InterPro" id="IPR038592">
    <property type="entry name" value="CheD-like_sf"/>
</dbReference>
<dbReference type="CDD" id="cd16352">
    <property type="entry name" value="CheD"/>
    <property type="match status" value="1"/>
</dbReference>
<evidence type="ECO:0000256" key="2">
    <source>
        <dbReference type="ARBA" id="ARBA00022801"/>
    </source>
</evidence>
<keyword evidence="1 3" id="KW-0145">Chemotaxis</keyword>
<proteinExistence type="inferred from homology"/>
<comment type="similarity">
    <text evidence="3">Belongs to the CheD family.</text>
</comment>
<dbReference type="GO" id="GO:0050568">
    <property type="term" value="F:protein-glutamine glutaminase activity"/>
    <property type="evidence" value="ECO:0007669"/>
    <property type="project" value="UniProtKB-UniRule"/>
</dbReference>
<dbReference type="Gene3D" id="3.30.1330.200">
    <property type="match status" value="1"/>
</dbReference>
<protein>
    <recommendedName>
        <fullName evidence="3">Probable chemoreceptor glutamine deamidase CheD</fullName>
        <ecNumber evidence="3">3.5.1.44</ecNumber>
    </recommendedName>
</protein>
<name>A0A1D8S5C5_9EURY</name>
<organism evidence="4 5">
    <name type="scientific">Halodesulfurarchaeum formicicum</name>
    <dbReference type="NCBI Taxonomy" id="1873524"/>
    <lineage>
        <taxon>Archaea</taxon>
        <taxon>Methanobacteriati</taxon>
        <taxon>Methanobacteriota</taxon>
        <taxon>Stenosarchaea group</taxon>
        <taxon>Halobacteria</taxon>
        <taxon>Halobacteriales</taxon>
        <taxon>Halobacteriaceae</taxon>
        <taxon>Halodesulfurarchaeum</taxon>
    </lineage>
</organism>
<keyword evidence="2 3" id="KW-0378">Hydrolase</keyword>
<dbReference type="Pfam" id="PF03975">
    <property type="entry name" value="CheD"/>
    <property type="match status" value="1"/>
</dbReference>
<dbReference type="PANTHER" id="PTHR35147">
    <property type="entry name" value="CHEMORECEPTOR GLUTAMINE DEAMIDASE CHED-RELATED"/>
    <property type="match status" value="1"/>
</dbReference>
<dbReference type="AlphaFoldDB" id="A0A1D8S5C5"/>
<accession>A0A1D8S5C5</accession>
<evidence type="ECO:0000256" key="3">
    <source>
        <dbReference type="HAMAP-Rule" id="MF_01440"/>
    </source>
</evidence>
<evidence type="ECO:0000313" key="4">
    <source>
        <dbReference type="EMBL" id="AOW80549.1"/>
    </source>
</evidence>
<sequence>MAVTDEPRLIVTSGLGSCVAVAIHDGDGIGGLLHAMLPTVPAADEPTPKYVDSGIELLTAELAALGAGPEELTAKLTGGSSMLDIGSDEPIGDTNVSAARTALTEAGIDLAAEETGGSSGRSVSFHPATGALTIERVDAETTVL</sequence>
<dbReference type="SUPFAM" id="SSF64438">
    <property type="entry name" value="CNF1/YfiH-like putative cysteine hydrolases"/>
    <property type="match status" value="1"/>
</dbReference>
<evidence type="ECO:0000313" key="5">
    <source>
        <dbReference type="Proteomes" id="UP000185608"/>
    </source>
</evidence>
<dbReference type="EMBL" id="CP016070">
    <property type="protein sequence ID" value="AOW80549.1"/>
    <property type="molecule type" value="Genomic_DNA"/>
</dbReference>
<comment type="catalytic activity">
    <reaction evidence="3">
        <text>L-glutaminyl-[protein] + H2O = L-glutamyl-[protein] + NH4(+)</text>
        <dbReference type="Rhea" id="RHEA:16441"/>
        <dbReference type="Rhea" id="RHEA-COMP:10207"/>
        <dbReference type="Rhea" id="RHEA-COMP:10208"/>
        <dbReference type="ChEBI" id="CHEBI:15377"/>
        <dbReference type="ChEBI" id="CHEBI:28938"/>
        <dbReference type="ChEBI" id="CHEBI:29973"/>
        <dbReference type="ChEBI" id="CHEBI:30011"/>
        <dbReference type="EC" id="3.5.1.44"/>
    </reaction>
</comment>
<comment type="function">
    <text evidence="3">Probably deamidates glutamine residues to glutamate on methyl-accepting chemotaxis receptors (MCPs), playing an important role in chemotaxis.</text>
</comment>
<reference evidence="4 5" key="1">
    <citation type="submission" date="2016-06" db="EMBL/GenBank/DDBJ databases">
        <title>Discovery of anaerobic lithoheterotrophic haloarchaeon capable of sulfur respiration by hydrogen and formate.</title>
        <authorList>
            <person name="Sorokin D.Y."/>
            <person name="Kublanov I.V."/>
            <person name="Roman P."/>
            <person name="Sinninghe Damste J.S."/>
            <person name="Golyshin P.N."/>
            <person name="Rojo D."/>
            <person name="Ciordia S."/>
            <person name="Mena Md.C."/>
            <person name="Ferrer M."/>
            <person name="Smedile F."/>
            <person name="Messina E."/>
            <person name="La Cono V."/>
            <person name="Yakimov M.M."/>
        </authorList>
    </citation>
    <scope>NUCLEOTIDE SEQUENCE [LARGE SCALE GENOMIC DNA]</scope>
    <source>
        <strain evidence="4 5">HTSR1</strain>
    </source>
</reference>
<dbReference type="GO" id="GO:0006935">
    <property type="term" value="P:chemotaxis"/>
    <property type="evidence" value="ECO:0007669"/>
    <property type="project" value="UniProtKB-UniRule"/>
</dbReference>
<dbReference type="InterPro" id="IPR011324">
    <property type="entry name" value="Cytotoxic_necrot_fac-like_cat"/>
</dbReference>
<dbReference type="Proteomes" id="UP000185608">
    <property type="component" value="Chromosome"/>
</dbReference>
<dbReference type="KEGG" id="halh:HTSR_1373"/>
<dbReference type="EC" id="3.5.1.44" evidence="3"/>
<evidence type="ECO:0000256" key="1">
    <source>
        <dbReference type="ARBA" id="ARBA00022500"/>
    </source>
</evidence>
<dbReference type="HAMAP" id="MF_01440">
    <property type="entry name" value="CheD"/>
    <property type="match status" value="1"/>
</dbReference>
<dbReference type="STRING" id="1873524.HSR6_1445"/>
<dbReference type="PATRIC" id="fig|1855411.3.peg.1373"/>
<gene>
    <name evidence="3 4" type="primary">cheD</name>
    <name evidence="4" type="ORF">HTSR_1373</name>
</gene>
<dbReference type="InterPro" id="IPR005659">
    <property type="entry name" value="Chemorcpt_Glu_NH3ase_CheD"/>
</dbReference>